<feature type="region of interest" description="Disordered" evidence="1">
    <location>
        <begin position="217"/>
        <end position="436"/>
    </location>
</feature>
<gene>
    <name evidence="3" type="ORF">GNH96_06740</name>
</gene>
<dbReference type="InterPro" id="IPR047774">
    <property type="entry name" value="SrfA-like"/>
</dbReference>
<evidence type="ECO:0008006" key="5">
    <source>
        <dbReference type="Google" id="ProtNLM"/>
    </source>
</evidence>
<evidence type="ECO:0000313" key="4">
    <source>
        <dbReference type="Proteomes" id="UP000503004"/>
    </source>
</evidence>
<feature type="compositionally biased region" description="Low complexity" evidence="1">
    <location>
        <begin position="309"/>
        <end position="329"/>
    </location>
</feature>
<feature type="compositionally biased region" description="Polar residues" evidence="1">
    <location>
        <begin position="275"/>
        <end position="294"/>
    </location>
</feature>
<feature type="transmembrane region" description="Helical" evidence="2">
    <location>
        <begin position="188"/>
        <end position="206"/>
    </location>
</feature>
<keyword evidence="2" id="KW-1133">Transmembrane helix</keyword>
<protein>
    <recommendedName>
        <fullName evidence="5">Virulence factor</fullName>
    </recommendedName>
</protein>
<keyword evidence="2" id="KW-0472">Membrane</keyword>
<feature type="compositionally biased region" description="Polar residues" evidence="1">
    <location>
        <begin position="346"/>
        <end position="359"/>
    </location>
</feature>
<feature type="compositionally biased region" description="Polar residues" evidence="1">
    <location>
        <begin position="413"/>
        <end position="436"/>
    </location>
</feature>
<dbReference type="AlphaFoldDB" id="A0A858Q7A3"/>
<evidence type="ECO:0000256" key="1">
    <source>
        <dbReference type="SAM" id="MobiDB-lite"/>
    </source>
</evidence>
<keyword evidence="4" id="KW-1185">Reference proteome</keyword>
<evidence type="ECO:0000256" key="2">
    <source>
        <dbReference type="SAM" id="Phobius"/>
    </source>
</evidence>
<dbReference type="KEGG" id="metu:GNH96_06740"/>
<name>A0A858Q7A3_9GAMM</name>
<dbReference type="EMBL" id="CP046565">
    <property type="protein sequence ID" value="QJD29693.1"/>
    <property type="molecule type" value="Genomic_DNA"/>
</dbReference>
<dbReference type="Proteomes" id="UP000503004">
    <property type="component" value="Chromosome"/>
</dbReference>
<accession>A0A858Q7A3</accession>
<dbReference type="NCBIfam" id="NF040486">
    <property type="entry name" value="SrfA_fam"/>
    <property type="match status" value="1"/>
</dbReference>
<sequence>MAGVLLRSGSLKHFLPLGATGNPVYRAASQLRAAIRRQLGQEAADYFAVPVQDEKGDTLDWYSAFDGDVVPWTSATPEERGPARASLLAARERLLEKSRALQASEDSEQQVFGKLLALATRIPAEDHVYLVGGRPVMTFWGFSEREEAPERDVLAGLDVGSISAPAARFEEGSGLAPSTVGRRRGLRWLWLLLPLLLLLGFLLFGLKSCGPDGLSGFIRQEPTPTPVPLEREGDVIPDGSPRPEANEESGEKSRRDDAAFGERIDRNERHDRDTVSLTRSVEGSRTVVDSTHAGQSPEGATATEHWDTSAAMPPGSAADAAESTSAAEAESADADMDGTESPGDDTPQSNSGTDGQTAEGQPADEAGPSGEDQSAAKTEPPEEASSEKAISKAGGNARTSGAPLTIPKEAARQGSTDFLNGQWHSVTGLQDSSGNPVQLEYDFKGKEGMARLKRSVGGKAMECTAPVTSSFSGSKLVIDQAGDIRCPDGSSIQRSKVECTTDPQGHAVCKGKNPDGSDYNVRITKK</sequence>
<evidence type="ECO:0000313" key="3">
    <source>
        <dbReference type="EMBL" id="QJD29693.1"/>
    </source>
</evidence>
<reference evidence="4" key="1">
    <citation type="submission" date="2019-12" db="EMBL/GenBank/DDBJ databases">
        <authorList>
            <person name="Awala S.I."/>
            <person name="Rhee S.K."/>
        </authorList>
    </citation>
    <scope>NUCLEOTIDE SEQUENCE [LARGE SCALE GENOMIC DNA]</scope>
    <source>
        <strain evidence="4">IM1</strain>
    </source>
</reference>
<feature type="compositionally biased region" description="Basic and acidic residues" evidence="1">
    <location>
        <begin position="249"/>
        <end position="274"/>
    </location>
</feature>
<dbReference type="RefSeq" id="WP_169602978.1">
    <property type="nucleotide sequence ID" value="NZ_CP046565.1"/>
</dbReference>
<organism evidence="3 4">
    <name type="scientific">Methylococcus geothermalis</name>
    <dbReference type="NCBI Taxonomy" id="2681310"/>
    <lineage>
        <taxon>Bacteria</taxon>
        <taxon>Pseudomonadati</taxon>
        <taxon>Pseudomonadota</taxon>
        <taxon>Gammaproteobacteria</taxon>
        <taxon>Methylococcales</taxon>
        <taxon>Methylococcaceae</taxon>
        <taxon>Methylococcus</taxon>
    </lineage>
</organism>
<proteinExistence type="predicted"/>
<keyword evidence="2" id="KW-0812">Transmembrane</keyword>